<evidence type="ECO:0000256" key="1">
    <source>
        <dbReference type="ARBA" id="ARBA00004141"/>
    </source>
</evidence>
<dbReference type="Pfam" id="PF02793">
    <property type="entry name" value="HRM"/>
    <property type="match status" value="1"/>
</dbReference>
<feature type="domain" description="GAIN-B" evidence="10">
    <location>
        <begin position="369"/>
        <end position="527"/>
    </location>
</feature>
<feature type="transmembrane region" description="Helical" evidence="9">
    <location>
        <begin position="697"/>
        <end position="720"/>
    </location>
</feature>
<evidence type="ECO:0000256" key="4">
    <source>
        <dbReference type="ARBA" id="ARBA00022734"/>
    </source>
</evidence>
<evidence type="ECO:0000256" key="8">
    <source>
        <dbReference type="ARBA" id="ARBA00023180"/>
    </source>
</evidence>
<dbReference type="InterPro" id="IPR036445">
    <property type="entry name" value="GPCR_2_extracell_dom_sf"/>
</dbReference>
<dbReference type="PROSITE" id="PS50261">
    <property type="entry name" value="G_PROTEIN_RECEP_F2_4"/>
    <property type="match status" value="1"/>
</dbReference>
<dbReference type="GO" id="GO:0007189">
    <property type="term" value="P:adenylate cyclase-activating G protein-coupled receptor signaling pathway"/>
    <property type="evidence" value="ECO:0007669"/>
    <property type="project" value="TreeGrafter"/>
</dbReference>
<evidence type="ECO:0000256" key="2">
    <source>
        <dbReference type="ARBA" id="ARBA00010933"/>
    </source>
</evidence>
<dbReference type="InterPro" id="IPR001879">
    <property type="entry name" value="GPCR_2_extracellular_dom"/>
</dbReference>
<reference evidence="15" key="1">
    <citation type="submission" date="2017-02" db="UniProtKB">
        <authorList>
            <consortium name="WormBaseParasite"/>
        </authorList>
    </citation>
    <scope>IDENTIFICATION</scope>
</reference>
<evidence type="ECO:0000256" key="6">
    <source>
        <dbReference type="ARBA" id="ARBA00023136"/>
    </source>
</evidence>
<evidence type="ECO:0000256" key="5">
    <source>
        <dbReference type="ARBA" id="ARBA00022989"/>
    </source>
</evidence>
<evidence type="ECO:0000313" key="14">
    <source>
        <dbReference type="Proteomes" id="UP000038045"/>
    </source>
</evidence>
<evidence type="ECO:0000256" key="9">
    <source>
        <dbReference type="SAM" id="Phobius"/>
    </source>
</evidence>
<dbReference type="Pfam" id="PF02140">
    <property type="entry name" value="SUEL_Lectin"/>
    <property type="match status" value="1"/>
</dbReference>
<dbReference type="PROSITE" id="PS50228">
    <property type="entry name" value="SUEL_LECTIN"/>
    <property type="match status" value="1"/>
</dbReference>
<accession>A0A0N4ZAU9</accession>
<feature type="domain" description="G-protein coupled receptors family 2 profile 1" evidence="11">
    <location>
        <begin position="176"/>
        <end position="232"/>
    </location>
</feature>
<evidence type="ECO:0000259" key="12">
    <source>
        <dbReference type="PROSITE" id="PS50228"/>
    </source>
</evidence>
<dbReference type="InterPro" id="IPR000203">
    <property type="entry name" value="GPS"/>
</dbReference>
<keyword evidence="3 9" id="KW-0812">Transmembrane</keyword>
<dbReference type="PROSITE" id="PS50221">
    <property type="entry name" value="GAIN_B"/>
    <property type="match status" value="1"/>
</dbReference>
<dbReference type="WBParaSite" id="PTRK_0000466300.1">
    <property type="protein sequence ID" value="PTRK_0000466300.1"/>
    <property type="gene ID" value="PTRK_0000466300"/>
</dbReference>
<feature type="transmembrane region" description="Helical" evidence="9">
    <location>
        <begin position="537"/>
        <end position="564"/>
    </location>
</feature>
<dbReference type="InterPro" id="IPR000922">
    <property type="entry name" value="Lectin_gal-bd_dom"/>
</dbReference>
<dbReference type="InterPro" id="IPR046338">
    <property type="entry name" value="GAIN_dom_sf"/>
</dbReference>
<evidence type="ECO:0000259" key="11">
    <source>
        <dbReference type="PROSITE" id="PS50227"/>
    </source>
</evidence>
<keyword evidence="14" id="KW-1185">Reference proteome</keyword>
<keyword evidence="6 9" id="KW-0472">Membrane</keyword>
<feature type="domain" description="G-protein coupled receptors family 2 profile 2" evidence="13">
    <location>
        <begin position="538"/>
        <end position="796"/>
    </location>
</feature>
<feature type="transmembrane region" description="Helical" evidence="9">
    <location>
        <begin position="576"/>
        <end position="597"/>
    </location>
</feature>
<dbReference type="Gene3D" id="2.60.120.740">
    <property type="match status" value="1"/>
</dbReference>
<dbReference type="InterPro" id="IPR043159">
    <property type="entry name" value="Lectin_gal-bd_sf"/>
</dbReference>
<feature type="transmembrane region" description="Helical" evidence="9">
    <location>
        <begin position="646"/>
        <end position="670"/>
    </location>
</feature>
<dbReference type="STRING" id="131310.A0A0N4ZAU9"/>
<dbReference type="GO" id="GO:0007166">
    <property type="term" value="P:cell surface receptor signaling pathway"/>
    <property type="evidence" value="ECO:0007669"/>
    <property type="project" value="InterPro"/>
</dbReference>
<keyword evidence="7" id="KW-1015">Disulfide bond</keyword>
<protein>
    <submittedName>
        <fullName evidence="15">G_PROTEIN_RECEP_F2_3 domain-containing protein</fullName>
    </submittedName>
</protein>
<dbReference type="Gene3D" id="2.60.220.50">
    <property type="match status" value="1"/>
</dbReference>
<feature type="transmembrane region" description="Helical" evidence="9">
    <location>
        <begin position="609"/>
        <end position="634"/>
    </location>
</feature>
<keyword evidence="8" id="KW-0325">Glycoprotein</keyword>
<evidence type="ECO:0000313" key="15">
    <source>
        <dbReference type="WBParaSite" id="PTRK_0000466300.1"/>
    </source>
</evidence>
<dbReference type="GO" id="GO:0016020">
    <property type="term" value="C:membrane"/>
    <property type="evidence" value="ECO:0007669"/>
    <property type="project" value="UniProtKB-SubCell"/>
</dbReference>
<dbReference type="Proteomes" id="UP000038045">
    <property type="component" value="Unplaced"/>
</dbReference>
<dbReference type="InterPro" id="IPR051587">
    <property type="entry name" value="Adhesion_GPCR"/>
</dbReference>
<sequence length="1046" mass="118406">MHLIKINNKIFFFSEEVNVCDGLNVTLQCEENKIINFTMANYGRFAIEVCNDPNDFKIPDEKLCKNDKTLPILEKRCEGQSICSFNVNAEMFEDGCIGSPRYLVARYNCIDKIIPTTTEKIENGIPHVNIHLMEESEYARIVSQGANTAVINGDKNKISISVVAKVEETKETSKICPKENKRLITWPQTESGKKVRVDCPVGSHGLAEWYCTKDGKWDPPTGPNLIYCKSIAIVNLAEDLDDIDLTDSKAEIKKSIETMLEDTVKLLKNHVTVFGGDIIVIDGIISKINEEFQFLDEDPESASIIVDRVSDVLDVLLKSTNEFWYDLNIELRRKLLFKMLESYEKMLLKILVPSTKKNVANSKTISKNNFFALSSEVLKHNSVKYPSNTNQNYNDNVIISDSVIDGNIDTITFVSYNKNISKILVNDISEEDIFLTNIISVSLQNGKQKILRINNDQKNSTHPFVISLQLQNKLHPMKSAECINYDEEQGSWTSENCILSSITNHEVICHCSVLGKISVIMNDNKIDMIEPLQSNDYIQLIIIISCVIGIFFMTMSLFSIFVFYSTTYSNKGQTIILRNITFTYIISNILILVFFAAPNLIIDTTICSLFTIFTQFFILSFILWIIIMCYQLIVEISQDYTGPNNLALFLYNTIAYVLPLFISFGSAYWYQSSIGIDSWRVSEFCFNPSNKNLLIGYGVPIALLIVMNAFVSIILLYTIYKHNNEGYRPCKQEISSNLKNIKIMTKGIIASGILTSICLVSIHFYIEGRNSIFIYISCAFNILLSLFFFVYFVVISETMAFNYNQWVLRNEWLPDFIRDLGDKNLENNSHKMILSREGETPVLFTEPFSNNLSPAHFSFSPSCMSTYTYSGDKSLLCSQYKSHVTPNFTYQQNPSPFNAHNNNIKGGTTYDYPSMAFDKTNFGGTFSTNNTLLHNNKNRYQFGEHQNGHSFVFPVESISPCMRTTPPKFPPPPPPQVNGSSTLQYKLNQTPVTMSEDSAYSDSGSSTFQPPVISNGVPLIANYTSGSMVLRMDLNKNPPVFLNGNN</sequence>
<dbReference type="PROSITE" id="PS50227">
    <property type="entry name" value="G_PROTEIN_RECEP_F2_3"/>
    <property type="match status" value="1"/>
</dbReference>
<dbReference type="GO" id="GO:0030246">
    <property type="term" value="F:carbohydrate binding"/>
    <property type="evidence" value="ECO:0007669"/>
    <property type="project" value="UniProtKB-KW"/>
</dbReference>
<dbReference type="Gene3D" id="1.20.1070.10">
    <property type="entry name" value="Rhodopsin 7-helix transmembrane proteins"/>
    <property type="match status" value="1"/>
</dbReference>
<dbReference type="PANTHER" id="PTHR45813:SF8">
    <property type="entry name" value="IG-LIKE DOMAIN-CONTAINING PROTEIN"/>
    <property type="match status" value="1"/>
</dbReference>
<dbReference type="InterPro" id="IPR057244">
    <property type="entry name" value="GAIN_B"/>
</dbReference>
<dbReference type="PANTHER" id="PTHR45813">
    <property type="entry name" value="IG-LIKE DOMAIN-CONTAINING PROTEIN"/>
    <property type="match status" value="1"/>
</dbReference>
<feature type="domain" description="SUEL-type lectin" evidence="12">
    <location>
        <begin position="19"/>
        <end position="110"/>
    </location>
</feature>
<dbReference type="GO" id="GO:0004930">
    <property type="term" value="F:G protein-coupled receptor activity"/>
    <property type="evidence" value="ECO:0007669"/>
    <property type="project" value="InterPro"/>
</dbReference>
<dbReference type="AlphaFoldDB" id="A0A0N4ZAU9"/>
<evidence type="ECO:0000256" key="3">
    <source>
        <dbReference type="ARBA" id="ARBA00022692"/>
    </source>
</evidence>
<evidence type="ECO:0000259" key="13">
    <source>
        <dbReference type="PROSITE" id="PS50261"/>
    </source>
</evidence>
<feature type="transmembrane region" description="Helical" evidence="9">
    <location>
        <begin position="772"/>
        <end position="794"/>
    </location>
</feature>
<keyword evidence="5 9" id="KW-1133">Transmembrane helix</keyword>
<organism evidence="14 15">
    <name type="scientific">Parastrongyloides trichosuri</name>
    <name type="common">Possum-specific nematode worm</name>
    <dbReference type="NCBI Taxonomy" id="131310"/>
    <lineage>
        <taxon>Eukaryota</taxon>
        <taxon>Metazoa</taxon>
        <taxon>Ecdysozoa</taxon>
        <taxon>Nematoda</taxon>
        <taxon>Chromadorea</taxon>
        <taxon>Rhabditida</taxon>
        <taxon>Tylenchina</taxon>
        <taxon>Panagrolaimomorpha</taxon>
        <taxon>Strongyloidoidea</taxon>
        <taxon>Strongyloididae</taxon>
        <taxon>Parastrongyloides</taxon>
    </lineage>
</organism>
<comment type="subcellular location">
    <subcellularLocation>
        <location evidence="1">Membrane</location>
        <topology evidence="1">Multi-pass membrane protein</topology>
    </subcellularLocation>
</comment>
<proteinExistence type="inferred from homology"/>
<evidence type="ECO:0000256" key="7">
    <source>
        <dbReference type="ARBA" id="ARBA00023157"/>
    </source>
</evidence>
<dbReference type="Gene3D" id="4.10.1240.10">
    <property type="entry name" value="GPCR, family 2, extracellular hormone receptor domain"/>
    <property type="match status" value="1"/>
</dbReference>
<comment type="similarity">
    <text evidence="2">Belongs to the G-protein coupled receptor 2 family. LN-TM7 subfamily.</text>
</comment>
<dbReference type="InterPro" id="IPR017981">
    <property type="entry name" value="GPCR_2-like_7TM"/>
</dbReference>
<feature type="transmembrane region" description="Helical" evidence="9">
    <location>
        <begin position="741"/>
        <end position="766"/>
    </location>
</feature>
<keyword evidence="4" id="KW-0430">Lectin</keyword>
<name>A0A0N4ZAU9_PARTI</name>
<dbReference type="SMART" id="SM00008">
    <property type="entry name" value="HormR"/>
    <property type="match status" value="1"/>
</dbReference>
<dbReference type="SUPFAM" id="SSF111418">
    <property type="entry name" value="Hormone receptor domain"/>
    <property type="match status" value="1"/>
</dbReference>
<dbReference type="SMART" id="SM00303">
    <property type="entry name" value="GPS"/>
    <property type="match status" value="1"/>
</dbReference>
<evidence type="ECO:0000259" key="10">
    <source>
        <dbReference type="PROSITE" id="PS50221"/>
    </source>
</evidence>